<evidence type="ECO:0000313" key="14">
    <source>
        <dbReference type="EMBL" id="RST96965.1"/>
    </source>
</evidence>
<proteinExistence type="inferred from homology"/>
<dbReference type="GO" id="GO:0003676">
    <property type="term" value="F:nucleic acid binding"/>
    <property type="evidence" value="ECO:0007669"/>
    <property type="project" value="InterPro"/>
</dbReference>
<protein>
    <recommendedName>
        <fullName evidence="13">Holliday junction resolvase RecU</fullName>
    </recommendedName>
</protein>
<sequence length="165" mass="18750">MKNWSKFEQEVETTNKWYSRKGYGAVSKIPNGTKTIRVAGEPIIIPTDKTGCDFIGHFKGIPIAFDCKSMNGKSMPHKQGKNDFVKPHQIEFLKQFSNCGGVSGLMVRFNDTGDTFWVTIDKYIEMKNNALGVNKKSLPIAWFKGCKVKRTGKYLDYLENLEVQK</sequence>
<dbReference type="GO" id="GO:0006310">
    <property type="term" value="P:DNA recombination"/>
    <property type="evidence" value="ECO:0007669"/>
    <property type="project" value="UniProtKB-KW"/>
</dbReference>
<evidence type="ECO:0000256" key="12">
    <source>
        <dbReference type="ARBA" id="ARBA00023447"/>
    </source>
</evidence>
<keyword evidence="3" id="KW-0963">Cytoplasm</keyword>
<evidence type="ECO:0000256" key="2">
    <source>
        <dbReference type="ARBA" id="ARBA00004496"/>
    </source>
</evidence>
<evidence type="ECO:0000256" key="7">
    <source>
        <dbReference type="ARBA" id="ARBA00022763"/>
    </source>
</evidence>
<dbReference type="GO" id="GO:0006281">
    <property type="term" value="P:DNA repair"/>
    <property type="evidence" value="ECO:0007669"/>
    <property type="project" value="UniProtKB-KW"/>
</dbReference>
<gene>
    <name evidence="14" type="ORF">CBF37_10435</name>
</gene>
<keyword evidence="10" id="KW-0233">DNA recombination</keyword>
<dbReference type="GO" id="GO:0016787">
    <property type="term" value="F:hydrolase activity"/>
    <property type="evidence" value="ECO:0007669"/>
    <property type="project" value="UniProtKB-KW"/>
</dbReference>
<keyword evidence="11" id="KW-0234">DNA repair</keyword>
<evidence type="ECO:0000256" key="10">
    <source>
        <dbReference type="ARBA" id="ARBA00023172"/>
    </source>
</evidence>
<comment type="subcellular location">
    <subcellularLocation>
        <location evidence="2">Cytoplasm</location>
    </subcellularLocation>
</comment>
<keyword evidence="7" id="KW-0227">DNA damage</keyword>
<dbReference type="InterPro" id="IPR004612">
    <property type="entry name" value="Resolv_RecU"/>
</dbReference>
<dbReference type="Gene3D" id="3.40.1350.10">
    <property type="match status" value="1"/>
</dbReference>
<reference evidence="14 15" key="1">
    <citation type="submission" date="2017-05" db="EMBL/GenBank/DDBJ databases">
        <title>Vagococcus spp. assemblies.</title>
        <authorList>
            <person name="Gulvik C.A."/>
        </authorList>
    </citation>
    <scope>NUCLEOTIDE SEQUENCE [LARGE SCALE GENOMIC DNA]</scope>
    <source>
        <strain evidence="14 15">SS1995</strain>
    </source>
</reference>
<comment type="cofactor">
    <cofactor evidence="1">
        <name>Mg(2+)</name>
        <dbReference type="ChEBI" id="CHEBI:18420"/>
    </cofactor>
</comment>
<dbReference type="InterPro" id="IPR011335">
    <property type="entry name" value="Restrct_endonuc-II-like"/>
</dbReference>
<evidence type="ECO:0000256" key="9">
    <source>
        <dbReference type="ARBA" id="ARBA00022842"/>
    </source>
</evidence>
<keyword evidence="15" id="KW-1185">Reference proteome</keyword>
<comment type="caution">
    <text evidence="14">The sequence shown here is derived from an EMBL/GenBank/DDBJ whole genome shotgun (WGS) entry which is preliminary data.</text>
</comment>
<dbReference type="GO" id="GO:0004519">
    <property type="term" value="F:endonuclease activity"/>
    <property type="evidence" value="ECO:0007669"/>
    <property type="project" value="UniProtKB-KW"/>
</dbReference>
<dbReference type="EMBL" id="NGJS01000020">
    <property type="protein sequence ID" value="RST96965.1"/>
    <property type="molecule type" value="Genomic_DNA"/>
</dbReference>
<dbReference type="InterPro" id="IPR011856">
    <property type="entry name" value="tRNA_endonuc-like_dom_sf"/>
</dbReference>
<evidence type="ECO:0000256" key="11">
    <source>
        <dbReference type="ARBA" id="ARBA00023204"/>
    </source>
</evidence>
<dbReference type="Pfam" id="PF03838">
    <property type="entry name" value="RecU"/>
    <property type="match status" value="1"/>
</dbReference>
<evidence type="ECO:0000256" key="8">
    <source>
        <dbReference type="ARBA" id="ARBA00022801"/>
    </source>
</evidence>
<evidence type="ECO:0000256" key="5">
    <source>
        <dbReference type="ARBA" id="ARBA00022723"/>
    </source>
</evidence>
<evidence type="ECO:0000256" key="3">
    <source>
        <dbReference type="ARBA" id="ARBA00022490"/>
    </source>
</evidence>
<comment type="similarity">
    <text evidence="12">Belongs to the RecU family.</text>
</comment>
<dbReference type="GO" id="GO:0046872">
    <property type="term" value="F:metal ion binding"/>
    <property type="evidence" value="ECO:0007669"/>
    <property type="project" value="UniProtKB-KW"/>
</dbReference>
<dbReference type="GO" id="GO:0005737">
    <property type="term" value="C:cytoplasm"/>
    <property type="evidence" value="ECO:0007669"/>
    <property type="project" value="UniProtKB-SubCell"/>
</dbReference>
<keyword evidence="6" id="KW-0255">Endonuclease</keyword>
<organism evidence="14 15">
    <name type="scientific">Vagococcus vulneris</name>
    <dbReference type="NCBI Taxonomy" id="1977869"/>
    <lineage>
        <taxon>Bacteria</taxon>
        <taxon>Bacillati</taxon>
        <taxon>Bacillota</taxon>
        <taxon>Bacilli</taxon>
        <taxon>Lactobacillales</taxon>
        <taxon>Enterococcaceae</taxon>
        <taxon>Vagococcus</taxon>
    </lineage>
</organism>
<name>A0A429ZTA2_9ENTE</name>
<keyword evidence="9" id="KW-0460">Magnesium</keyword>
<keyword evidence="8" id="KW-0378">Hydrolase</keyword>
<evidence type="ECO:0000256" key="4">
    <source>
        <dbReference type="ARBA" id="ARBA00022722"/>
    </source>
</evidence>
<evidence type="ECO:0000256" key="6">
    <source>
        <dbReference type="ARBA" id="ARBA00022759"/>
    </source>
</evidence>
<evidence type="ECO:0000256" key="13">
    <source>
        <dbReference type="ARBA" id="ARBA00029523"/>
    </source>
</evidence>
<evidence type="ECO:0000256" key="1">
    <source>
        <dbReference type="ARBA" id="ARBA00001946"/>
    </source>
</evidence>
<dbReference type="AlphaFoldDB" id="A0A429ZTA2"/>
<evidence type="ECO:0000313" key="15">
    <source>
        <dbReference type="Proteomes" id="UP000287857"/>
    </source>
</evidence>
<keyword evidence="5" id="KW-0479">Metal-binding</keyword>
<dbReference type="SUPFAM" id="SSF52980">
    <property type="entry name" value="Restriction endonuclease-like"/>
    <property type="match status" value="1"/>
</dbReference>
<accession>A0A429ZTA2</accession>
<keyword evidence="4" id="KW-0540">Nuclease</keyword>
<dbReference type="Proteomes" id="UP000287857">
    <property type="component" value="Unassembled WGS sequence"/>
</dbReference>
<dbReference type="OrthoDB" id="9783592at2"/>
<dbReference type="RefSeq" id="WP_125984687.1">
    <property type="nucleotide sequence ID" value="NZ_NGJS01000020.1"/>
</dbReference>